<evidence type="ECO:0000313" key="1">
    <source>
        <dbReference type="EMBL" id="GAH07684.1"/>
    </source>
</evidence>
<comment type="caution">
    <text evidence="1">The sequence shown here is derived from an EMBL/GenBank/DDBJ whole genome shotgun (WGS) entry which is preliminary data.</text>
</comment>
<organism evidence="1">
    <name type="scientific">marine sediment metagenome</name>
    <dbReference type="NCBI Taxonomy" id="412755"/>
    <lineage>
        <taxon>unclassified sequences</taxon>
        <taxon>metagenomes</taxon>
        <taxon>ecological metagenomes</taxon>
    </lineage>
</organism>
<dbReference type="InterPro" id="IPR036086">
    <property type="entry name" value="ParB/Sulfiredoxin_sf"/>
</dbReference>
<dbReference type="EMBL" id="BART01034785">
    <property type="protein sequence ID" value="GAH07684.1"/>
    <property type="molecule type" value="Genomic_DNA"/>
</dbReference>
<accession>X1DRT3</accession>
<reference evidence="1" key="1">
    <citation type="journal article" date="2014" name="Front. Microbiol.">
        <title>High frequency of phylogenetically diverse reductive dehalogenase-homologous genes in deep subseafloor sedimentary metagenomes.</title>
        <authorList>
            <person name="Kawai M."/>
            <person name="Futagami T."/>
            <person name="Toyoda A."/>
            <person name="Takaki Y."/>
            <person name="Nishi S."/>
            <person name="Hori S."/>
            <person name="Arai W."/>
            <person name="Tsubouchi T."/>
            <person name="Morono Y."/>
            <person name="Uchiyama I."/>
            <person name="Ito T."/>
            <person name="Fujiyama A."/>
            <person name="Inagaki F."/>
            <person name="Takami H."/>
        </authorList>
    </citation>
    <scope>NUCLEOTIDE SEQUENCE</scope>
    <source>
        <strain evidence="1">Expedition CK06-06</strain>
    </source>
</reference>
<sequence length="204" mass="23956">IHEEIIAENIEKMIKAFKEDQDLKHPILVDKETLIVLDGMHRTWAFKHLGYKLIPVCFMNYKNSNIMVKSWFRTIIKRQETNKDVLTNIKDLGYTLQETSKDELQTRIDNNKCTIGIITLEKCYTVLGKTRSIKEIYEEIKQLEKNLESVGYKIGYETQDDAISKIEVSLRVLWILPYELPLSGHQYVVYKQCWIISQSLNRLG</sequence>
<protein>
    <submittedName>
        <fullName evidence="1">Uncharacterized protein</fullName>
    </submittedName>
</protein>
<proteinExistence type="predicted"/>
<dbReference type="Gene3D" id="3.90.1530.10">
    <property type="entry name" value="Conserved hypothetical protein from pyrococcus furiosus pfu- 392566-001, ParB domain"/>
    <property type="match status" value="1"/>
</dbReference>
<dbReference type="AlphaFoldDB" id="X1DRT3"/>
<feature type="non-terminal residue" evidence="1">
    <location>
        <position position="204"/>
    </location>
</feature>
<dbReference type="SUPFAM" id="SSF110849">
    <property type="entry name" value="ParB/Sulfiredoxin"/>
    <property type="match status" value="1"/>
</dbReference>
<name>X1DRT3_9ZZZZ</name>
<feature type="non-terminal residue" evidence="1">
    <location>
        <position position="1"/>
    </location>
</feature>
<gene>
    <name evidence="1" type="ORF">S01H4_59342</name>
</gene>